<proteinExistence type="predicted"/>
<organism evidence="2">
    <name type="scientific">Anguilla anguilla</name>
    <name type="common">European freshwater eel</name>
    <name type="synonym">Muraena anguilla</name>
    <dbReference type="NCBI Taxonomy" id="7936"/>
    <lineage>
        <taxon>Eukaryota</taxon>
        <taxon>Metazoa</taxon>
        <taxon>Chordata</taxon>
        <taxon>Craniata</taxon>
        <taxon>Vertebrata</taxon>
        <taxon>Euteleostomi</taxon>
        <taxon>Actinopterygii</taxon>
        <taxon>Neopterygii</taxon>
        <taxon>Teleostei</taxon>
        <taxon>Anguilliformes</taxon>
        <taxon>Anguillidae</taxon>
        <taxon>Anguilla</taxon>
    </lineage>
</organism>
<protein>
    <submittedName>
        <fullName evidence="2">Uncharacterized protein</fullName>
    </submittedName>
</protein>
<sequence length="51" mass="5584">MPGESRTGSVTSPDTQEASSANTLVEEEKLTGKLENIGNMYYITDEFTIMP</sequence>
<feature type="region of interest" description="Disordered" evidence="1">
    <location>
        <begin position="1"/>
        <end position="27"/>
    </location>
</feature>
<evidence type="ECO:0000256" key="1">
    <source>
        <dbReference type="SAM" id="MobiDB-lite"/>
    </source>
</evidence>
<dbReference type="EMBL" id="GBXM01071787">
    <property type="protein sequence ID" value="JAH36790.1"/>
    <property type="molecule type" value="Transcribed_RNA"/>
</dbReference>
<reference evidence="2" key="2">
    <citation type="journal article" date="2015" name="Fish Shellfish Immunol.">
        <title>Early steps in the European eel (Anguilla anguilla)-Vibrio vulnificus interaction in the gills: Role of the RtxA13 toxin.</title>
        <authorList>
            <person name="Callol A."/>
            <person name="Pajuelo D."/>
            <person name="Ebbesson L."/>
            <person name="Teles M."/>
            <person name="MacKenzie S."/>
            <person name="Amaro C."/>
        </authorList>
    </citation>
    <scope>NUCLEOTIDE SEQUENCE</scope>
</reference>
<accession>A0A0E9S809</accession>
<reference evidence="2" key="1">
    <citation type="submission" date="2014-11" db="EMBL/GenBank/DDBJ databases">
        <authorList>
            <person name="Amaro Gonzalez C."/>
        </authorList>
    </citation>
    <scope>NUCLEOTIDE SEQUENCE</scope>
</reference>
<feature type="compositionally biased region" description="Polar residues" evidence="1">
    <location>
        <begin position="1"/>
        <end position="23"/>
    </location>
</feature>
<evidence type="ECO:0000313" key="2">
    <source>
        <dbReference type="EMBL" id="JAH36790.1"/>
    </source>
</evidence>
<name>A0A0E9S809_ANGAN</name>
<dbReference type="AlphaFoldDB" id="A0A0E9S809"/>